<dbReference type="PATRIC" id="fig|1704032.3.peg.364"/>
<dbReference type="AlphaFoldDB" id="A0A0S7XN45"/>
<dbReference type="InterPro" id="IPR017850">
    <property type="entry name" value="Alkaline_phosphatase_core_sf"/>
</dbReference>
<evidence type="ECO:0000256" key="4">
    <source>
        <dbReference type="ARBA" id="ARBA00005524"/>
    </source>
</evidence>
<dbReference type="NCBIfam" id="NF003104">
    <property type="entry name" value="PRK04024.1"/>
    <property type="match status" value="1"/>
</dbReference>
<comment type="caution">
    <text evidence="8">The sequence shown here is derived from an EMBL/GenBank/DDBJ whole genome shotgun (WGS) entry which is preliminary data.</text>
</comment>
<dbReference type="InterPro" id="IPR004456">
    <property type="entry name" value="Pglycerate_mutase_ApgM"/>
</dbReference>
<feature type="domain" description="Metalloenzyme" evidence="7">
    <location>
        <begin position="6"/>
        <end position="400"/>
    </location>
</feature>
<dbReference type="CDD" id="cd16011">
    <property type="entry name" value="iPGM_like"/>
    <property type="match status" value="1"/>
</dbReference>
<comment type="function">
    <text evidence="2">Catalyzes the interconversion of 2-phosphoglycerate and 3-phosphoglycerate.</text>
</comment>
<dbReference type="PANTHER" id="PTHR31209">
    <property type="entry name" value="COFACTOR-INDEPENDENT PHOSPHOGLYCERATE MUTASE"/>
    <property type="match status" value="1"/>
</dbReference>
<name>A0A0S7XN45_9BACT</name>
<comment type="similarity">
    <text evidence="4">Belongs to the BPG-independent phosphoglycerate mutase family. A-PGAM subfamily.</text>
</comment>
<dbReference type="SUPFAM" id="SSF53649">
    <property type="entry name" value="Alkaline phosphatase-like"/>
    <property type="match status" value="1"/>
</dbReference>
<dbReference type="HAMAP" id="MF_01402_A">
    <property type="entry name" value="ApgM_A"/>
    <property type="match status" value="1"/>
</dbReference>
<gene>
    <name evidence="8" type="ORF">AMK68_02855</name>
</gene>
<dbReference type="GO" id="GO:0046872">
    <property type="term" value="F:metal ion binding"/>
    <property type="evidence" value="ECO:0007669"/>
    <property type="project" value="InterPro"/>
</dbReference>
<evidence type="ECO:0000313" key="8">
    <source>
        <dbReference type="EMBL" id="KPJ63901.1"/>
    </source>
</evidence>
<evidence type="ECO:0000313" key="9">
    <source>
        <dbReference type="Proteomes" id="UP000052020"/>
    </source>
</evidence>
<dbReference type="InterPro" id="IPR023665">
    <property type="entry name" value="ApgAM_prokaryotes"/>
</dbReference>
<comment type="catalytic activity">
    <reaction evidence="1">
        <text>(2R)-2-phosphoglycerate = (2R)-3-phosphoglycerate</text>
        <dbReference type="Rhea" id="RHEA:15901"/>
        <dbReference type="ChEBI" id="CHEBI:58272"/>
        <dbReference type="ChEBI" id="CHEBI:58289"/>
        <dbReference type="EC" id="5.4.2.12"/>
    </reaction>
</comment>
<keyword evidence="5" id="KW-0324">Glycolysis</keyword>
<evidence type="ECO:0000256" key="2">
    <source>
        <dbReference type="ARBA" id="ARBA00002315"/>
    </source>
</evidence>
<protein>
    <submittedName>
        <fullName evidence="8">Phosphoglycerate mutase</fullName>
    </submittedName>
</protein>
<reference evidence="8 9" key="1">
    <citation type="journal article" date="2015" name="Microbiome">
        <title>Genomic resolution of linkages in carbon, nitrogen, and sulfur cycling among widespread estuary sediment bacteria.</title>
        <authorList>
            <person name="Baker B.J."/>
            <person name="Lazar C.S."/>
            <person name="Teske A.P."/>
            <person name="Dick G.J."/>
        </authorList>
    </citation>
    <scope>NUCLEOTIDE SEQUENCE [LARGE SCALE GENOMIC DNA]</scope>
    <source>
        <strain evidence="8">DG_56</strain>
    </source>
</reference>
<dbReference type="NCBIfam" id="TIGR00306">
    <property type="entry name" value="apgM"/>
    <property type="match status" value="1"/>
</dbReference>
<evidence type="ECO:0000256" key="3">
    <source>
        <dbReference type="ARBA" id="ARBA00004921"/>
    </source>
</evidence>
<comment type="pathway">
    <text evidence="3">Carbohydrate degradation.</text>
</comment>
<proteinExistence type="inferred from homology"/>
<evidence type="ECO:0000256" key="6">
    <source>
        <dbReference type="ARBA" id="ARBA00023235"/>
    </source>
</evidence>
<dbReference type="Pfam" id="PF10143">
    <property type="entry name" value="PhosphMutase"/>
    <property type="match status" value="1"/>
</dbReference>
<sequence>MATVPKAILLIGDGLGDRPIASLDGKTPLEAADTPQLDSIAAAGECGLLDPIAPGVRAGSDTAHLALLGYDPHRTYTGRGPFEAAGIGMDVRGGDVCFRCNFATVDDNMTVLDRRAGRISESTQELAAALDGMEIEGAVCLFKESVEHRAALIVRGDGLGHDVTDVDPHEEGARLHQAAGGDAASERTAAVVNEFARRSHEILSKHPVNRKRIAEGLHPANIVLPRGAGVAPHLEPFQERYGITGACIVEVGLIKGLGRYLRMEVIDVPGATGGKDTDEQALARAVVEVIGRHGFVLCNLKAPDLGGHDNDPQQKMEAARKLDRLASYVREEMGDRAFLAVTADHSTPCAVGDHSGDPVPIAIIGPGVRTDSVTTFGERPCAHGGLHRIRGSDLMNILTNLMAVQEKFGA</sequence>
<evidence type="ECO:0000256" key="5">
    <source>
        <dbReference type="ARBA" id="ARBA00023152"/>
    </source>
</evidence>
<organism evidence="8 9">
    <name type="scientific">candidate division KD3-62 bacterium DG_56</name>
    <dbReference type="NCBI Taxonomy" id="1704032"/>
    <lineage>
        <taxon>Bacteria</taxon>
        <taxon>candidate division KD3-62</taxon>
    </lineage>
</organism>
<dbReference type="PANTHER" id="PTHR31209:SF0">
    <property type="entry name" value="METALLOENZYME DOMAIN-CONTAINING PROTEIN"/>
    <property type="match status" value="1"/>
</dbReference>
<dbReference type="InterPro" id="IPR006124">
    <property type="entry name" value="Metalloenzyme"/>
</dbReference>
<dbReference type="Pfam" id="PF01676">
    <property type="entry name" value="Metalloenzyme"/>
    <property type="match status" value="1"/>
</dbReference>
<evidence type="ECO:0000259" key="7">
    <source>
        <dbReference type="Pfam" id="PF01676"/>
    </source>
</evidence>
<dbReference type="PIRSF" id="PIRSF006392">
    <property type="entry name" value="IPGAM_arch"/>
    <property type="match status" value="1"/>
</dbReference>
<dbReference type="GO" id="GO:0004619">
    <property type="term" value="F:phosphoglycerate mutase activity"/>
    <property type="evidence" value="ECO:0007669"/>
    <property type="project" value="UniProtKB-EC"/>
</dbReference>
<dbReference type="Gene3D" id="3.40.720.10">
    <property type="entry name" value="Alkaline Phosphatase, subunit A"/>
    <property type="match status" value="2"/>
</dbReference>
<dbReference type="Proteomes" id="UP000052020">
    <property type="component" value="Unassembled WGS sequence"/>
</dbReference>
<keyword evidence="6" id="KW-0413">Isomerase</keyword>
<dbReference type="GO" id="GO:0006096">
    <property type="term" value="P:glycolytic process"/>
    <property type="evidence" value="ECO:0007669"/>
    <property type="project" value="UniProtKB-KW"/>
</dbReference>
<dbReference type="EMBL" id="LIZY01000055">
    <property type="protein sequence ID" value="KPJ63901.1"/>
    <property type="molecule type" value="Genomic_DNA"/>
</dbReference>
<evidence type="ECO:0000256" key="1">
    <source>
        <dbReference type="ARBA" id="ARBA00000370"/>
    </source>
</evidence>
<accession>A0A0S7XN45</accession>